<comment type="caution">
    <text evidence="1">The sequence shown here is derived from an EMBL/GenBank/DDBJ whole genome shotgun (WGS) entry which is preliminary data.</text>
</comment>
<dbReference type="AlphaFoldDB" id="W4QE38"/>
<dbReference type="Proteomes" id="UP000018895">
    <property type="component" value="Unassembled WGS sequence"/>
</dbReference>
<dbReference type="InterPro" id="IPR036249">
    <property type="entry name" value="Thioredoxin-like_sf"/>
</dbReference>
<dbReference type="Gene3D" id="3.40.30.10">
    <property type="entry name" value="Glutaredoxin"/>
    <property type="match status" value="1"/>
</dbReference>
<sequence>MQDEHTYYDAFLTLQQHFEDEMLSFIIVDLNERDVIKYFEINEFPTMIVVTGENEHLRMEGVLTEEEILQELFDLFLEEETP</sequence>
<evidence type="ECO:0000313" key="2">
    <source>
        <dbReference type="Proteomes" id="UP000018895"/>
    </source>
</evidence>
<gene>
    <name evidence="1" type="ORF">JCM9152_1300</name>
</gene>
<reference evidence="1" key="1">
    <citation type="journal article" date="2014" name="Genome Announc.">
        <title>Draft Genome Sequences of Three Alkaliphilic Bacillus Strains, Bacillus wakoensis JCM 9140T, Bacillus akibai JCM 9157T, and Bacillus hemicellulosilyticus JCM 9152T.</title>
        <authorList>
            <person name="Yuki M."/>
            <person name="Oshima K."/>
            <person name="Suda W."/>
            <person name="Oshida Y."/>
            <person name="Kitamura K."/>
            <person name="Iida T."/>
            <person name="Hattori M."/>
            <person name="Ohkuma M."/>
        </authorList>
    </citation>
    <scope>NUCLEOTIDE SEQUENCE [LARGE SCALE GENOMIC DNA]</scope>
    <source>
        <strain evidence="1">JCM 9152</strain>
    </source>
</reference>
<dbReference type="EMBL" id="BAUU01000007">
    <property type="protein sequence ID" value="GAE29913.1"/>
    <property type="molecule type" value="Genomic_DNA"/>
</dbReference>
<evidence type="ECO:0008006" key="3">
    <source>
        <dbReference type="Google" id="ProtNLM"/>
    </source>
</evidence>
<dbReference type="SUPFAM" id="SSF52833">
    <property type="entry name" value="Thioredoxin-like"/>
    <property type="match status" value="1"/>
</dbReference>
<accession>W4QE38</accession>
<protein>
    <recommendedName>
        <fullName evidence="3">Thioredoxin domain-containing protein</fullName>
    </recommendedName>
</protein>
<proteinExistence type="predicted"/>
<organism evidence="1 2">
    <name type="scientific">Halalkalibacter hemicellulosilyticusJCM 9152</name>
    <dbReference type="NCBI Taxonomy" id="1236971"/>
    <lineage>
        <taxon>Bacteria</taxon>
        <taxon>Bacillati</taxon>
        <taxon>Bacillota</taxon>
        <taxon>Bacilli</taxon>
        <taxon>Bacillales</taxon>
        <taxon>Bacillaceae</taxon>
        <taxon>Halalkalibacter</taxon>
    </lineage>
</organism>
<name>W4QE38_9BACI</name>
<dbReference type="STRING" id="1236971.JCM9152_1300"/>
<evidence type="ECO:0000313" key="1">
    <source>
        <dbReference type="EMBL" id="GAE29913.1"/>
    </source>
</evidence>
<keyword evidence="2" id="KW-1185">Reference proteome</keyword>